<dbReference type="RefSeq" id="WP_008178556.1">
    <property type="nucleotide sequence ID" value="NZ_BJOM01000007.1"/>
</dbReference>
<evidence type="ECO:0000256" key="9">
    <source>
        <dbReference type="ARBA" id="ARBA00076711"/>
    </source>
</evidence>
<evidence type="ECO:0000256" key="6">
    <source>
        <dbReference type="ARBA" id="ARBA00054425"/>
    </source>
</evidence>
<dbReference type="CDD" id="cd00754">
    <property type="entry name" value="Ubl_MoaD"/>
    <property type="match status" value="1"/>
</dbReference>
<dbReference type="InterPro" id="IPR016155">
    <property type="entry name" value="Mopterin_synth/thiamin_S_b"/>
</dbReference>
<dbReference type="SUPFAM" id="SSF54285">
    <property type="entry name" value="MoaD/ThiS"/>
    <property type="match status" value="1"/>
</dbReference>
<dbReference type="Gene3D" id="3.10.20.30">
    <property type="match status" value="1"/>
</dbReference>
<reference evidence="13 14" key="1">
    <citation type="submission" date="2016-10" db="EMBL/GenBank/DDBJ databases">
        <authorList>
            <person name="Varghese N."/>
            <person name="Submissions S."/>
        </authorList>
    </citation>
    <scope>NUCLEOTIDE SEQUENCE [LARGE SCALE GENOMIC DNA]</scope>
    <source>
        <strain evidence="13 14">TC-13</strain>
    </source>
</reference>
<comment type="subunit">
    <text evidence="7">Heterotetramer of 2 MoaD subunits and 2 MoaE subunits. Forms a stable heterotetrameric complex of 2 MoaD and 2 MoeB during adenylation of MoaD by MoeB. During catalysis MoaD shuttles between the two heterotetrameric complexes.</text>
</comment>
<evidence type="ECO:0000256" key="5">
    <source>
        <dbReference type="ARBA" id="ARBA00024247"/>
    </source>
</evidence>
<dbReference type="UniPathway" id="UPA00344"/>
<dbReference type="Pfam" id="PF02597">
    <property type="entry name" value="ThiS"/>
    <property type="match status" value="1"/>
</dbReference>
<dbReference type="EMBL" id="FOEL01000009">
    <property type="protein sequence ID" value="SEQ93779.1"/>
    <property type="molecule type" value="Genomic_DNA"/>
</dbReference>
<comment type="caution">
    <text evidence="13">The sequence shown here is derived from an EMBL/GenBank/DDBJ whole genome shotgun (WGS) entry which is preliminary data.</text>
</comment>
<evidence type="ECO:0000256" key="8">
    <source>
        <dbReference type="ARBA" id="ARBA00075076"/>
    </source>
</evidence>
<comment type="pathway">
    <text evidence="1">Cofactor biosynthesis; molybdopterin biosynthesis.</text>
</comment>
<dbReference type="NCBIfam" id="TIGR01682">
    <property type="entry name" value="moaD"/>
    <property type="match status" value="1"/>
</dbReference>
<evidence type="ECO:0000313" key="14">
    <source>
        <dbReference type="Proteomes" id="UP000199410"/>
    </source>
</evidence>
<accession>A0A1H9K3Y4</accession>
<dbReference type="FunFam" id="3.10.20.30:FF:000010">
    <property type="entry name" value="Molybdopterin synthase sulfur carrier subunit"/>
    <property type="match status" value="1"/>
</dbReference>
<gene>
    <name evidence="13" type="ORF">SAMN02787113_02651</name>
</gene>
<dbReference type="InterPro" id="IPR012675">
    <property type="entry name" value="Beta-grasp_dom_sf"/>
</dbReference>
<name>A0A1H9K3Y4_9BACI</name>
<proteinExistence type="inferred from homology"/>
<dbReference type="GO" id="GO:1990133">
    <property type="term" value="C:molybdopterin adenylyltransferase complex"/>
    <property type="evidence" value="ECO:0007669"/>
    <property type="project" value="TreeGrafter"/>
</dbReference>
<evidence type="ECO:0000256" key="1">
    <source>
        <dbReference type="ARBA" id="ARBA00005046"/>
    </source>
</evidence>
<evidence type="ECO:0000256" key="2">
    <source>
        <dbReference type="ARBA" id="ARBA00022741"/>
    </source>
</evidence>
<dbReference type="InterPro" id="IPR003749">
    <property type="entry name" value="ThiS/MoaD-like"/>
</dbReference>
<protein>
    <recommendedName>
        <fullName evidence="5">Molybdopterin synthase sulfur carrier subunit</fullName>
    </recommendedName>
    <alternativeName>
        <fullName evidence="11">MPT synthase subunit 1</fullName>
    </alternativeName>
    <alternativeName>
        <fullName evidence="8">Molybdenum cofactor biosynthesis protein D</fullName>
    </alternativeName>
    <alternativeName>
        <fullName evidence="10">Molybdopterin-converting factor small subunit</fullName>
    </alternativeName>
    <alternativeName>
        <fullName evidence="9">Molybdopterin-converting factor subunit 1</fullName>
    </alternativeName>
    <alternativeName>
        <fullName evidence="12">Sulfur carrier protein MoaD</fullName>
    </alternativeName>
</protein>
<sequence length="77" mass="8480">MINILLFAHLQEAVGASTLSVELSDVTVAQVKEWMEQHYPQLTLQQMMTAINEEFAMDTTIVRSGDTIAFIPPISGG</sequence>
<evidence type="ECO:0000256" key="11">
    <source>
        <dbReference type="ARBA" id="ARBA00078020"/>
    </source>
</evidence>
<dbReference type="GO" id="GO:0006777">
    <property type="term" value="P:Mo-molybdopterin cofactor biosynthetic process"/>
    <property type="evidence" value="ECO:0007669"/>
    <property type="project" value="UniProtKB-KW"/>
</dbReference>
<dbReference type="InterPro" id="IPR044672">
    <property type="entry name" value="MOCS2A"/>
</dbReference>
<dbReference type="GO" id="GO:0000166">
    <property type="term" value="F:nucleotide binding"/>
    <property type="evidence" value="ECO:0007669"/>
    <property type="project" value="UniProtKB-KW"/>
</dbReference>
<evidence type="ECO:0000256" key="7">
    <source>
        <dbReference type="ARBA" id="ARBA00063099"/>
    </source>
</evidence>
<evidence type="ECO:0000256" key="12">
    <source>
        <dbReference type="ARBA" id="ARBA00078992"/>
    </source>
</evidence>
<dbReference type="PANTHER" id="PTHR33359:SF1">
    <property type="entry name" value="MOLYBDOPTERIN SYNTHASE SULFUR CARRIER SUBUNIT"/>
    <property type="match status" value="1"/>
</dbReference>
<keyword evidence="2" id="KW-0547">Nucleotide-binding</keyword>
<organism evidence="13 14">
    <name type="scientific">Lysinibacillus fusiformis</name>
    <dbReference type="NCBI Taxonomy" id="28031"/>
    <lineage>
        <taxon>Bacteria</taxon>
        <taxon>Bacillati</taxon>
        <taxon>Bacillota</taxon>
        <taxon>Bacilli</taxon>
        <taxon>Bacillales</taxon>
        <taxon>Bacillaceae</taxon>
        <taxon>Lysinibacillus</taxon>
    </lineage>
</organism>
<comment type="similarity">
    <text evidence="4">Belongs to the MoaD family.</text>
</comment>
<evidence type="ECO:0000256" key="10">
    <source>
        <dbReference type="ARBA" id="ARBA00077809"/>
    </source>
</evidence>
<evidence type="ECO:0000313" key="13">
    <source>
        <dbReference type="EMBL" id="SEQ93779.1"/>
    </source>
</evidence>
<evidence type="ECO:0000256" key="4">
    <source>
        <dbReference type="ARBA" id="ARBA00024200"/>
    </source>
</evidence>
<evidence type="ECO:0000256" key="3">
    <source>
        <dbReference type="ARBA" id="ARBA00023150"/>
    </source>
</evidence>
<dbReference type="AlphaFoldDB" id="A0A1H9K3Y4"/>
<dbReference type="PANTHER" id="PTHR33359">
    <property type="entry name" value="MOLYBDOPTERIN SYNTHASE SULFUR CARRIER SUBUNIT"/>
    <property type="match status" value="1"/>
</dbReference>
<keyword evidence="3" id="KW-0501">Molybdenum cofactor biosynthesis</keyword>
<comment type="function">
    <text evidence="6">Involved in sulfur transfer in the conversion of molybdopterin precursor Z to molybdopterin.</text>
</comment>
<dbReference type="Proteomes" id="UP000199410">
    <property type="component" value="Unassembled WGS sequence"/>
</dbReference>